<keyword evidence="3" id="KW-1185">Reference proteome</keyword>
<dbReference type="Proteomes" id="UP000192343">
    <property type="component" value="Unassembled WGS sequence"/>
</dbReference>
<dbReference type="PANTHER" id="PTHR33408">
    <property type="entry name" value="TRANSPOSASE"/>
    <property type="match status" value="1"/>
</dbReference>
<dbReference type="InterPro" id="IPR025668">
    <property type="entry name" value="Tnp_DDE_dom"/>
</dbReference>
<organism evidence="2 3">
    <name type="scientific">Marispirochaeta aestuarii</name>
    <dbReference type="NCBI Taxonomy" id="1963862"/>
    <lineage>
        <taxon>Bacteria</taxon>
        <taxon>Pseudomonadati</taxon>
        <taxon>Spirochaetota</taxon>
        <taxon>Spirochaetia</taxon>
        <taxon>Spirochaetales</taxon>
        <taxon>Spirochaetaceae</taxon>
        <taxon>Marispirochaeta</taxon>
    </lineage>
</organism>
<evidence type="ECO:0000313" key="2">
    <source>
        <dbReference type="EMBL" id="ORC27000.1"/>
    </source>
</evidence>
<evidence type="ECO:0000313" key="3">
    <source>
        <dbReference type="Proteomes" id="UP000192343"/>
    </source>
</evidence>
<evidence type="ECO:0000259" key="1">
    <source>
        <dbReference type="Pfam" id="PF13751"/>
    </source>
</evidence>
<reference evidence="2 3" key="1">
    <citation type="submission" date="2017-03" db="EMBL/GenBank/DDBJ databases">
        <title>Draft Genome sequence of Marispirochaeta sp. strain JC444.</title>
        <authorList>
            <person name="Shivani Y."/>
            <person name="Subhash Y."/>
            <person name="Sasikala C."/>
            <person name="Ramana C."/>
        </authorList>
    </citation>
    <scope>NUCLEOTIDE SEQUENCE [LARGE SCALE GENOMIC DNA]</scope>
    <source>
        <strain evidence="2 3">JC444</strain>
    </source>
</reference>
<name>A0A1Y1RSR3_9SPIO</name>
<feature type="domain" description="Transposase DDE" evidence="1">
    <location>
        <begin position="118"/>
        <end position="242"/>
    </location>
</feature>
<sequence length="242" mass="29138">MRMKEDHMQNGQLKPGYNIQAGTENGFVTSYALYPNPTDTRTLLPHLKSFRDQFGAYPENLIADKGYSSLENYKQLEESNIKAFIKYQHWDQEKQKRSKKYRYRYWRFQYNAEQDCMVCPEGEKLQFKGEHSRKYRSGRIDYYRTYEGKTCMQCSVRNKCTTSENRTVQINLERLRLNQRAREQLETPEGRQLYRRRKFEIETVFGQIKGNQQFRRFHGWGLSAASRDWGIHMIGYNIRRLM</sequence>
<dbReference type="RefSeq" id="WP_083053107.1">
    <property type="nucleotide sequence ID" value="NZ_MWQY01000054.1"/>
</dbReference>
<dbReference type="AlphaFoldDB" id="A0A1Y1RSR3"/>
<accession>A0A1Y1RSR3</accession>
<dbReference type="EMBL" id="MWQY01000054">
    <property type="protein sequence ID" value="ORC27000.1"/>
    <property type="molecule type" value="Genomic_DNA"/>
</dbReference>
<comment type="caution">
    <text evidence="2">The sequence shown here is derived from an EMBL/GenBank/DDBJ whole genome shotgun (WGS) entry which is preliminary data.</text>
</comment>
<proteinExistence type="predicted"/>
<dbReference type="PANTHER" id="PTHR33408:SF2">
    <property type="entry name" value="TRANSPOSASE DDE DOMAIN-CONTAINING PROTEIN"/>
    <property type="match status" value="1"/>
</dbReference>
<dbReference type="Pfam" id="PF13751">
    <property type="entry name" value="DDE_Tnp_1_6"/>
    <property type="match status" value="1"/>
</dbReference>
<protein>
    <recommendedName>
        <fullName evidence="1">Transposase DDE domain-containing protein</fullName>
    </recommendedName>
</protein>
<gene>
    <name evidence="2" type="ORF">B4O97_19070</name>
</gene>